<evidence type="ECO:0000256" key="5">
    <source>
        <dbReference type="ARBA" id="ARBA00022618"/>
    </source>
</evidence>
<evidence type="ECO:0000256" key="14">
    <source>
        <dbReference type="RuleBase" id="RU003914"/>
    </source>
</evidence>
<keyword evidence="8 12" id="KW-0413">Isomerase</keyword>
<evidence type="ECO:0000256" key="3">
    <source>
        <dbReference type="ARBA" id="ARBA00013194"/>
    </source>
</evidence>
<dbReference type="Pfam" id="PF05698">
    <property type="entry name" value="Trigger_C"/>
    <property type="match status" value="1"/>
</dbReference>
<gene>
    <name evidence="12" type="primary">tig</name>
    <name evidence="18" type="ORF">CHK_1067</name>
</gene>
<evidence type="ECO:0000256" key="4">
    <source>
        <dbReference type="ARBA" id="ARBA00016902"/>
    </source>
</evidence>
<protein>
    <recommendedName>
        <fullName evidence="4 12">Trigger factor</fullName>
        <shortName evidence="12">TF</shortName>
        <ecNumber evidence="3 12">5.2.1.8</ecNumber>
    </recommendedName>
    <alternativeName>
        <fullName evidence="11 12">PPIase</fullName>
    </alternativeName>
</protein>
<accession>A0A0M2NFH0</accession>
<dbReference type="PATRIC" id="fig|270498.16.peg.24"/>
<dbReference type="InterPro" id="IPR036611">
    <property type="entry name" value="Trigger_fac_ribosome-bd_sf"/>
</dbReference>
<comment type="caution">
    <text evidence="18">The sequence shown here is derived from an EMBL/GenBank/DDBJ whole genome shotgun (WGS) entry which is preliminary data.</text>
</comment>
<dbReference type="InterPro" id="IPR008881">
    <property type="entry name" value="Trigger_fac_ribosome-bd_bac"/>
</dbReference>
<dbReference type="FunFam" id="3.10.50.40:FF:000001">
    <property type="entry name" value="Trigger factor"/>
    <property type="match status" value="1"/>
</dbReference>
<feature type="domain" description="PPIase FKBP-type" evidence="17">
    <location>
        <begin position="162"/>
        <end position="249"/>
    </location>
</feature>
<dbReference type="Gene3D" id="3.30.70.1050">
    <property type="entry name" value="Trigger factor ribosome-binding domain"/>
    <property type="match status" value="1"/>
</dbReference>
<dbReference type="PIRSF" id="PIRSF003095">
    <property type="entry name" value="Trigger_factor"/>
    <property type="match status" value="1"/>
</dbReference>
<dbReference type="PANTHER" id="PTHR30560">
    <property type="entry name" value="TRIGGER FACTOR CHAPERONE AND PEPTIDYL-PROLYL CIS/TRANS ISOMERASE"/>
    <property type="match status" value="1"/>
</dbReference>
<proteinExistence type="inferred from homology"/>
<dbReference type="InterPro" id="IPR008880">
    <property type="entry name" value="Trigger_fac_C"/>
</dbReference>
<dbReference type="AlphaFoldDB" id="A0A0M2NFH0"/>
<dbReference type="GO" id="GO:0043022">
    <property type="term" value="F:ribosome binding"/>
    <property type="evidence" value="ECO:0007669"/>
    <property type="project" value="TreeGrafter"/>
</dbReference>
<keyword evidence="9 12" id="KW-0131">Cell cycle</keyword>
<evidence type="ECO:0000256" key="9">
    <source>
        <dbReference type="ARBA" id="ARBA00023306"/>
    </source>
</evidence>
<organism evidence="18 19">
    <name type="scientific">Christensenella hongkongensis</name>
    <dbReference type="NCBI Taxonomy" id="270498"/>
    <lineage>
        <taxon>Bacteria</taxon>
        <taxon>Bacillati</taxon>
        <taxon>Bacillota</taxon>
        <taxon>Clostridia</taxon>
        <taxon>Christensenellales</taxon>
        <taxon>Christensenellaceae</taxon>
        <taxon>Christensenella</taxon>
    </lineage>
</organism>
<dbReference type="OrthoDB" id="9767721at2"/>
<evidence type="ECO:0000313" key="18">
    <source>
        <dbReference type="EMBL" id="KKI51279.1"/>
    </source>
</evidence>
<dbReference type="PANTHER" id="PTHR30560:SF3">
    <property type="entry name" value="TRIGGER FACTOR-LIKE PROTEIN TIG, CHLOROPLASTIC"/>
    <property type="match status" value="1"/>
</dbReference>
<keyword evidence="6 12" id="KW-0697">Rotamase</keyword>
<dbReference type="SUPFAM" id="SSF109998">
    <property type="entry name" value="Triger factor/SurA peptide-binding domain-like"/>
    <property type="match status" value="1"/>
</dbReference>
<sequence length="490" mass="55114">MAAKLEKLEGNKAKLEIAVSPEKFEEGISKAYQKLKGKFNVPGFRKGKVPRKIVENYYGPQVFYEDALDEIIPNAFLEAAKEHELEVVSRPEYDVLSIDAKDGVVFTAQVVLKPEVKLGKYEGIKITKPVEKITAKDVDAEVEKTREQNARWVDVDRESKNGDTVVIDFVGSIDGVKFEGGAAENQSLVLGDGRFIPGFEEKIVGMKAGEEKDIDVKFPEDYTPEFAGKDAVFAITLKTVKEKELPEIDDDFAQDVSEFDTLAEYKKDIKKKLQDRADLRAKAEMENQLLSAVAKEIEADIPDEMVNNQIDYQIQQMSYQLMYQGMKLEDYLGYMGKTLDDLRNDYKESAAEQVRMRLAVEALLKELKIDPTEEDLAKKYQELAKEANKTVQEYKDSMSTEEIDYFKERVAMEALFDYLVSKAEIEEVDAKEAAKKAEAEKKAAAKAPAKKQTTKSESAKKESAKKDSEKKAAKPAAKKPAAKKEAAKEK</sequence>
<dbReference type="Proteomes" id="UP000034076">
    <property type="component" value="Unassembled WGS sequence"/>
</dbReference>
<dbReference type="InterPro" id="IPR037041">
    <property type="entry name" value="Trigger_fac_C_sf"/>
</dbReference>
<dbReference type="EMBL" id="LAYJ01000078">
    <property type="protein sequence ID" value="KKI51279.1"/>
    <property type="molecule type" value="Genomic_DNA"/>
</dbReference>
<evidence type="ECO:0000256" key="7">
    <source>
        <dbReference type="ARBA" id="ARBA00023186"/>
    </source>
</evidence>
<dbReference type="PROSITE" id="PS50059">
    <property type="entry name" value="FKBP_PPIASE"/>
    <property type="match status" value="1"/>
</dbReference>
<evidence type="ECO:0000256" key="12">
    <source>
        <dbReference type="HAMAP-Rule" id="MF_00303"/>
    </source>
</evidence>
<dbReference type="STRING" id="270498.CHK_1067"/>
<dbReference type="Gene3D" id="1.10.3120.10">
    <property type="entry name" value="Trigger factor, C-terminal domain"/>
    <property type="match status" value="1"/>
</dbReference>
<dbReference type="InterPro" id="IPR001179">
    <property type="entry name" value="PPIase_FKBP_dom"/>
</dbReference>
<dbReference type="Gene3D" id="3.10.50.40">
    <property type="match status" value="1"/>
</dbReference>
<keyword evidence="19" id="KW-1185">Reference proteome</keyword>
<keyword evidence="7 12" id="KW-0143">Chaperone</keyword>
<dbReference type="HAMAP" id="MF_00303">
    <property type="entry name" value="Trigger_factor_Tig"/>
    <property type="match status" value="1"/>
</dbReference>
<dbReference type="GO" id="GO:0005737">
    <property type="term" value="C:cytoplasm"/>
    <property type="evidence" value="ECO:0007669"/>
    <property type="project" value="UniProtKB-SubCell"/>
</dbReference>
<dbReference type="SUPFAM" id="SSF54534">
    <property type="entry name" value="FKBP-like"/>
    <property type="match status" value="1"/>
</dbReference>
<evidence type="ECO:0000256" key="16">
    <source>
        <dbReference type="SAM" id="MobiDB-lite"/>
    </source>
</evidence>
<evidence type="ECO:0000256" key="6">
    <source>
        <dbReference type="ARBA" id="ARBA00023110"/>
    </source>
</evidence>
<keyword evidence="12" id="KW-0963">Cytoplasm</keyword>
<dbReference type="GO" id="GO:0003755">
    <property type="term" value="F:peptidyl-prolyl cis-trans isomerase activity"/>
    <property type="evidence" value="ECO:0007669"/>
    <property type="project" value="UniProtKB-UniRule"/>
</dbReference>
<reference evidence="18 19" key="1">
    <citation type="submission" date="2015-04" db="EMBL/GenBank/DDBJ databases">
        <title>Draft genome sequence of bacteremic isolate Catabacter hongkongensis type strain HKU16T.</title>
        <authorList>
            <person name="Lau S.K."/>
            <person name="Teng J.L."/>
            <person name="Huang Y."/>
            <person name="Curreem S.O."/>
            <person name="Tsui S.K."/>
            <person name="Woo P.C."/>
        </authorList>
    </citation>
    <scope>NUCLEOTIDE SEQUENCE [LARGE SCALE GENOMIC DNA]</scope>
    <source>
        <strain evidence="18 19">HKU16</strain>
    </source>
</reference>
<dbReference type="Pfam" id="PF00254">
    <property type="entry name" value="FKBP_C"/>
    <property type="match status" value="1"/>
</dbReference>
<dbReference type="GO" id="GO:0043335">
    <property type="term" value="P:protein unfolding"/>
    <property type="evidence" value="ECO:0007669"/>
    <property type="project" value="TreeGrafter"/>
</dbReference>
<name>A0A0M2NFH0_9FIRM</name>
<dbReference type="InterPro" id="IPR027304">
    <property type="entry name" value="Trigger_fact/SurA_dom_sf"/>
</dbReference>
<dbReference type="InterPro" id="IPR005215">
    <property type="entry name" value="Trig_fac"/>
</dbReference>
<comment type="domain">
    <text evidence="12">Consists of 3 domains; the N-terminus binds the ribosome, the middle domain has PPIase activity, while the C-terminus has intrinsic chaperone activity on its own.</text>
</comment>
<feature type="compositionally biased region" description="Basic and acidic residues" evidence="16">
    <location>
        <begin position="430"/>
        <end position="443"/>
    </location>
</feature>
<dbReference type="GO" id="GO:0044183">
    <property type="term" value="F:protein folding chaperone"/>
    <property type="evidence" value="ECO:0007669"/>
    <property type="project" value="TreeGrafter"/>
</dbReference>
<dbReference type="SUPFAM" id="SSF102735">
    <property type="entry name" value="Trigger factor ribosome-binding domain"/>
    <property type="match status" value="1"/>
</dbReference>
<feature type="compositionally biased region" description="Basic and acidic residues" evidence="16">
    <location>
        <begin position="457"/>
        <end position="472"/>
    </location>
</feature>
<evidence type="ECO:0000256" key="11">
    <source>
        <dbReference type="ARBA" id="ARBA00029986"/>
    </source>
</evidence>
<dbReference type="NCBIfam" id="TIGR00115">
    <property type="entry name" value="tig"/>
    <property type="match status" value="1"/>
</dbReference>
<comment type="catalytic activity">
    <reaction evidence="1 12 13">
        <text>[protein]-peptidylproline (omega=180) = [protein]-peptidylproline (omega=0)</text>
        <dbReference type="Rhea" id="RHEA:16237"/>
        <dbReference type="Rhea" id="RHEA-COMP:10747"/>
        <dbReference type="Rhea" id="RHEA-COMP:10748"/>
        <dbReference type="ChEBI" id="CHEBI:83833"/>
        <dbReference type="ChEBI" id="CHEBI:83834"/>
        <dbReference type="EC" id="5.2.1.8"/>
    </reaction>
</comment>
<dbReference type="GO" id="GO:0015031">
    <property type="term" value="P:protein transport"/>
    <property type="evidence" value="ECO:0007669"/>
    <property type="project" value="UniProtKB-UniRule"/>
</dbReference>
<feature type="region of interest" description="Disordered" evidence="16">
    <location>
        <begin position="430"/>
        <end position="490"/>
    </location>
</feature>
<keyword evidence="5 12" id="KW-0132">Cell division</keyword>
<dbReference type="EC" id="5.2.1.8" evidence="3 12"/>
<feature type="coiled-coil region" evidence="15">
    <location>
        <begin position="262"/>
        <end position="300"/>
    </location>
</feature>
<dbReference type="RefSeq" id="WP_046442981.1">
    <property type="nucleotide sequence ID" value="NZ_LAYJ01000078.1"/>
</dbReference>
<comment type="subcellular location">
    <subcellularLocation>
        <location evidence="12">Cytoplasm</location>
    </subcellularLocation>
    <text evidence="12">About half TF is bound to the ribosome near the polypeptide exit tunnel while the other half is free in the cytoplasm.</text>
</comment>
<comment type="function">
    <text evidence="10 12">Involved in protein export. Acts as a chaperone by maintaining the newly synthesized protein in an open conformation. Functions as a peptidyl-prolyl cis-trans isomerase.</text>
</comment>
<dbReference type="GO" id="GO:0051083">
    <property type="term" value="P:'de novo' cotranslational protein folding"/>
    <property type="evidence" value="ECO:0007669"/>
    <property type="project" value="TreeGrafter"/>
</dbReference>
<evidence type="ECO:0000256" key="8">
    <source>
        <dbReference type="ARBA" id="ARBA00023235"/>
    </source>
</evidence>
<dbReference type="InterPro" id="IPR046357">
    <property type="entry name" value="PPIase_dom_sf"/>
</dbReference>
<evidence type="ECO:0000256" key="15">
    <source>
        <dbReference type="SAM" id="Coils"/>
    </source>
</evidence>
<dbReference type="GO" id="GO:0051301">
    <property type="term" value="P:cell division"/>
    <property type="evidence" value="ECO:0007669"/>
    <property type="project" value="UniProtKB-KW"/>
</dbReference>
<evidence type="ECO:0000256" key="10">
    <source>
        <dbReference type="ARBA" id="ARBA00024849"/>
    </source>
</evidence>
<evidence type="ECO:0000259" key="17">
    <source>
        <dbReference type="PROSITE" id="PS50059"/>
    </source>
</evidence>
<evidence type="ECO:0000256" key="2">
    <source>
        <dbReference type="ARBA" id="ARBA00005464"/>
    </source>
</evidence>
<comment type="similarity">
    <text evidence="2 12 14">Belongs to the FKBP-type PPIase family. Tig subfamily.</text>
</comment>
<evidence type="ECO:0000313" key="19">
    <source>
        <dbReference type="Proteomes" id="UP000034076"/>
    </source>
</evidence>
<keyword evidence="15" id="KW-0175">Coiled coil</keyword>
<dbReference type="Pfam" id="PF05697">
    <property type="entry name" value="Trigger_N"/>
    <property type="match status" value="1"/>
</dbReference>
<evidence type="ECO:0000256" key="13">
    <source>
        <dbReference type="PROSITE-ProRule" id="PRU00277"/>
    </source>
</evidence>
<evidence type="ECO:0000256" key="1">
    <source>
        <dbReference type="ARBA" id="ARBA00000971"/>
    </source>
</evidence>